<proteinExistence type="inferred from homology"/>
<dbReference type="PROSITE" id="PS51462">
    <property type="entry name" value="NUDIX"/>
    <property type="match status" value="1"/>
</dbReference>
<dbReference type="Gene3D" id="3.90.79.10">
    <property type="entry name" value="Nucleoside Triphosphate Pyrophosphohydrolase"/>
    <property type="match status" value="1"/>
</dbReference>
<dbReference type="InterPro" id="IPR051325">
    <property type="entry name" value="Nudix_hydrolase_domain"/>
</dbReference>
<dbReference type="AlphaFoldDB" id="A0A1F7V9B5"/>
<dbReference type="PANTHER" id="PTHR21340:SF0">
    <property type="entry name" value="BIS(5'-NUCLEOSYL)-TETRAPHOSPHATASE [ASYMMETRICAL]"/>
    <property type="match status" value="1"/>
</dbReference>
<dbReference type="EMBL" id="MGEQ01000007">
    <property type="protein sequence ID" value="OGL86688.1"/>
    <property type="molecule type" value="Genomic_DNA"/>
</dbReference>
<dbReference type="InterPro" id="IPR020476">
    <property type="entry name" value="Nudix_hydrolase"/>
</dbReference>
<dbReference type="CDD" id="cd03673">
    <property type="entry name" value="NUDIX_Ap6A_hydrolase"/>
    <property type="match status" value="1"/>
</dbReference>
<dbReference type="Proteomes" id="UP000176593">
    <property type="component" value="Unassembled WGS sequence"/>
</dbReference>
<evidence type="ECO:0000256" key="2">
    <source>
        <dbReference type="RuleBase" id="RU003476"/>
    </source>
</evidence>
<feature type="compositionally biased region" description="Basic and acidic residues" evidence="3">
    <location>
        <begin position="20"/>
        <end position="30"/>
    </location>
</feature>
<feature type="domain" description="Nudix hydrolase" evidence="4">
    <location>
        <begin position="32"/>
        <end position="168"/>
    </location>
</feature>
<evidence type="ECO:0000256" key="3">
    <source>
        <dbReference type="SAM" id="MobiDB-lite"/>
    </source>
</evidence>
<dbReference type="PROSITE" id="PS00893">
    <property type="entry name" value="NUDIX_BOX"/>
    <property type="match status" value="1"/>
</dbReference>
<evidence type="ECO:0000313" key="6">
    <source>
        <dbReference type="Proteomes" id="UP000176593"/>
    </source>
</evidence>
<dbReference type="PANTHER" id="PTHR21340">
    <property type="entry name" value="DIADENOSINE 5,5-P1,P4-TETRAPHOSPHATE PYROPHOSPHOHYDROLASE MUTT"/>
    <property type="match status" value="1"/>
</dbReference>
<comment type="similarity">
    <text evidence="2">Belongs to the Nudix hydrolase family.</text>
</comment>
<dbReference type="InterPro" id="IPR015797">
    <property type="entry name" value="NUDIX_hydrolase-like_dom_sf"/>
</dbReference>
<dbReference type="GO" id="GO:0006167">
    <property type="term" value="P:AMP biosynthetic process"/>
    <property type="evidence" value="ECO:0007669"/>
    <property type="project" value="TreeGrafter"/>
</dbReference>
<name>A0A1F7V9B5_9BACT</name>
<dbReference type="SUPFAM" id="SSF55811">
    <property type="entry name" value="Nudix"/>
    <property type="match status" value="1"/>
</dbReference>
<dbReference type="GO" id="GO:0006754">
    <property type="term" value="P:ATP biosynthetic process"/>
    <property type="evidence" value="ECO:0007669"/>
    <property type="project" value="TreeGrafter"/>
</dbReference>
<reference evidence="5 6" key="1">
    <citation type="journal article" date="2016" name="Nat. Commun.">
        <title>Thousands of microbial genomes shed light on interconnected biogeochemical processes in an aquifer system.</title>
        <authorList>
            <person name="Anantharaman K."/>
            <person name="Brown C.T."/>
            <person name="Hug L.A."/>
            <person name="Sharon I."/>
            <person name="Castelle C.J."/>
            <person name="Probst A.J."/>
            <person name="Thomas B.C."/>
            <person name="Singh A."/>
            <person name="Wilkins M.J."/>
            <person name="Karaoz U."/>
            <person name="Brodie E.L."/>
            <person name="Williams K.H."/>
            <person name="Hubbard S.S."/>
            <person name="Banfield J.F."/>
        </authorList>
    </citation>
    <scope>NUCLEOTIDE SEQUENCE [LARGE SCALE GENOMIC DNA]</scope>
</reference>
<dbReference type="PRINTS" id="PR00502">
    <property type="entry name" value="NUDIXFAMILY"/>
</dbReference>
<evidence type="ECO:0000313" key="5">
    <source>
        <dbReference type="EMBL" id="OGL86688.1"/>
    </source>
</evidence>
<dbReference type="GO" id="GO:0004081">
    <property type="term" value="F:bis(5'-nucleosyl)-tetraphosphatase (asymmetrical) activity"/>
    <property type="evidence" value="ECO:0007669"/>
    <property type="project" value="TreeGrafter"/>
</dbReference>
<feature type="region of interest" description="Disordered" evidence="3">
    <location>
        <begin position="1"/>
        <end position="30"/>
    </location>
</feature>
<organism evidence="5 6">
    <name type="scientific">Candidatus Uhrbacteria bacterium RIFCSPLOWO2_02_FULL_48_18</name>
    <dbReference type="NCBI Taxonomy" id="1802408"/>
    <lineage>
        <taxon>Bacteria</taxon>
        <taxon>Candidatus Uhriibacteriota</taxon>
    </lineage>
</organism>
<protein>
    <recommendedName>
        <fullName evidence="4">Nudix hydrolase domain-containing protein</fullName>
    </recommendedName>
</protein>
<evidence type="ECO:0000259" key="4">
    <source>
        <dbReference type="PROSITE" id="PS51462"/>
    </source>
</evidence>
<dbReference type="InterPro" id="IPR020084">
    <property type="entry name" value="NUDIX_hydrolase_CS"/>
</dbReference>
<dbReference type="InterPro" id="IPR000086">
    <property type="entry name" value="NUDIX_hydrolase_dom"/>
</dbReference>
<feature type="compositionally biased region" description="Polar residues" evidence="3">
    <location>
        <begin position="1"/>
        <end position="11"/>
    </location>
</feature>
<keyword evidence="1 2" id="KW-0378">Hydrolase</keyword>
<dbReference type="Pfam" id="PF00293">
    <property type="entry name" value="NUDIX"/>
    <property type="match status" value="1"/>
</dbReference>
<sequence length="174" mass="20127">MFSLGHTNQPGQHLPPRTKNNLEPKQKNIPAEREVSAGGVVFRRAKNGIEIAFMKDSYDKWTFPKGHVEKGEVLEEAAARETLEEIGLEEIRFLEELGKISIWFRDRYEQKGKLIHKDIFYFLFETTPDARLLPDPKQHTYDAKWVPIKKALQTSSYSDLAPIIKKALEYLSLK</sequence>
<evidence type="ECO:0000256" key="1">
    <source>
        <dbReference type="ARBA" id="ARBA00022801"/>
    </source>
</evidence>
<accession>A0A1F7V9B5</accession>
<gene>
    <name evidence="5" type="ORF">A3I41_05130</name>
</gene>
<comment type="caution">
    <text evidence="5">The sequence shown here is derived from an EMBL/GenBank/DDBJ whole genome shotgun (WGS) entry which is preliminary data.</text>
</comment>